<sequence length="261" mass="28782">MEQMGKKPASPSRSVTKLQTKSPKAEELDKSFRDAAQSSAGAGNRVRPRLGRKVSKMAELEQAAVAMAESLELEAYKLDVSMELKLATEITGDLNLICKEGAKVPAHSAVLASFPYFEAKLKEDWSGPGWNLNKKLDLHLPCAVNKEVIQAFLKYAFGDVWSLTQLESSDATILQDLFSLGEACGLPTLCSAISEQLLVTAPSASSWLEWLSQEHGYDVSKIREKVKQAVKKRFRTDDLWDGLTVEQLQSLEEVAKKLKPA</sequence>
<proteinExistence type="predicted"/>
<keyword evidence="4" id="KW-1185">Reference proteome</keyword>
<evidence type="ECO:0000256" key="2">
    <source>
        <dbReference type="SAM" id="MobiDB-lite"/>
    </source>
</evidence>
<dbReference type="Proteomes" id="UP000054558">
    <property type="component" value="Unassembled WGS sequence"/>
</dbReference>
<dbReference type="AlphaFoldDB" id="A0A1Y1IIR3"/>
<dbReference type="CDD" id="cd18186">
    <property type="entry name" value="BTB_POZ_ZBTB_KLHL-like"/>
    <property type="match status" value="1"/>
</dbReference>
<feature type="region of interest" description="Disordered" evidence="2">
    <location>
        <begin position="1"/>
        <end position="48"/>
    </location>
</feature>
<reference evidence="3 4" key="1">
    <citation type="journal article" date="2014" name="Nat. Commun.">
        <title>Klebsormidium flaccidum genome reveals primary factors for plant terrestrial adaptation.</title>
        <authorList>
            <person name="Hori K."/>
            <person name="Maruyama F."/>
            <person name="Fujisawa T."/>
            <person name="Togashi T."/>
            <person name="Yamamoto N."/>
            <person name="Seo M."/>
            <person name="Sato S."/>
            <person name="Yamada T."/>
            <person name="Mori H."/>
            <person name="Tajima N."/>
            <person name="Moriyama T."/>
            <person name="Ikeuchi M."/>
            <person name="Watanabe M."/>
            <person name="Wada H."/>
            <person name="Kobayashi K."/>
            <person name="Saito M."/>
            <person name="Masuda T."/>
            <person name="Sasaki-Sekimoto Y."/>
            <person name="Mashiguchi K."/>
            <person name="Awai K."/>
            <person name="Shimojima M."/>
            <person name="Masuda S."/>
            <person name="Iwai M."/>
            <person name="Nobusawa T."/>
            <person name="Narise T."/>
            <person name="Kondo S."/>
            <person name="Saito H."/>
            <person name="Sato R."/>
            <person name="Murakawa M."/>
            <person name="Ihara Y."/>
            <person name="Oshima-Yamada Y."/>
            <person name="Ohtaka K."/>
            <person name="Satoh M."/>
            <person name="Sonobe K."/>
            <person name="Ishii M."/>
            <person name="Ohtani R."/>
            <person name="Kanamori-Sato M."/>
            <person name="Honoki R."/>
            <person name="Miyazaki D."/>
            <person name="Mochizuki H."/>
            <person name="Umetsu J."/>
            <person name="Higashi K."/>
            <person name="Shibata D."/>
            <person name="Kamiya Y."/>
            <person name="Sato N."/>
            <person name="Nakamura Y."/>
            <person name="Tabata S."/>
            <person name="Ida S."/>
            <person name="Kurokawa K."/>
            <person name="Ohta H."/>
        </authorList>
    </citation>
    <scope>NUCLEOTIDE SEQUENCE [LARGE SCALE GENOMIC DNA]</scope>
    <source>
        <strain evidence="3 4">NIES-2285</strain>
    </source>
</reference>
<evidence type="ECO:0008006" key="5">
    <source>
        <dbReference type="Google" id="ProtNLM"/>
    </source>
</evidence>
<comment type="pathway">
    <text evidence="1">Protein modification; protein ubiquitination.</text>
</comment>
<organism evidence="3 4">
    <name type="scientific">Klebsormidium nitens</name>
    <name type="common">Green alga</name>
    <name type="synonym">Ulothrix nitens</name>
    <dbReference type="NCBI Taxonomy" id="105231"/>
    <lineage>
        <taxon>Eukaryota</taxon>
        <taxon>Viridiplantae</taxon>
        <taxon>Streptophyta</taxon>
        <taxon>Klebsormidiophyceae</taxon>
        <taxon>Klebsormidiales</taxon>
        <taxon>Klebsormidiaceae</taxon>
        <taxon>Klebsormidium</taxon>
    </lineage>
</organism>
<evidence type="ECO:0000256" key="1">
    <source>
        <dbReference type="ARBA" id="ARBA00004906"/>
    </source>
</evidence>
<evidence type="ECO:0000313" key="4">
    <source>
        <dbReference type="Proteomes" id="UP000054558"/>
    </source>
</evidence>
<evidence type="ECO:0000313" key="3">
    <source>
        <dbReference type="EMBL" id="GAQ88068.1"/>
    </source>
</evidence>
<dbReference type="InterPro" id="IPR011333">
    <property type="entry name" value="SKP1/BTB/POZ_sf"/>
</dbReference>
<name>A0A1Y1IIR3_KLENI</name>
<protein>
    <recommendedName>
        <fullName evidence="5">BTB domain-containing protein</fullName>
    </recommendedName>
</protein>
<gene>
    <name evidence="3" type="ORF">KFL_003980030</name>
</gene>
<accession>A0A1Y1IIR3</accession>
<feature type="compositionally biased region" description="Polar residues" evidence="2">
    <location>
        <begin position="11"/>
        <end position="22"/>
    </location>
</feature>
<feature type="compositionally biased region" description="Basic and acidic residues" evidence="2">
    <location>
        <begin position="23"/>
        <end position="33"/>
    </location>
</feature>
<dbReference type="EMBL" id="DF237347">
    <property type="protein sequence ID" value="GAQ88068.1"/>
    <property type="molecule type" value="Genomic_DNA"/>
</dbReference>
<dbReference type="Gene3D" id="3.30.710.10">
    <property type="entry name" value="Potassium Channel Kv1.1, Chain A"/>
    <property type="match status" value="1"/>
</dbReference>
<dbReference type="SUPFAM" id="SSF54695">
    <property type="entry name" value="POZ domain"/>
    <property type="match status" value="1"/>
</dbReference>